<dbReference type="PANTHER" id="PTHR24305">
    <property type="entry name" value="CYTOCHROME P450"/>
    <property type="match status" value="1"/>
</dbReference>
<dbReference type="PANTHER" id="PTHR24305:SF166">
    <property type="entry name" value="CYTOCHROME P450 12A4, MITOCHONDRIAL-RELATED"/>
    <property type="match status" value="1"/>
</dbReference>
<proteinExistence type="inferred from homology"/>
<dbReference type="InterPro" id="IPR001128">
    <property type="entry name" value="Cyt_P450"/>
</dbReference>
<accession>A0A165T4W0</accession>
<gene>
    <name evidence="10" type="ORF">NEOLEDRAFT_273119</name>
</gene>
<evidence type="ECO:0000256" key="2">
    <source>
        <dbReference type="ARBA" id="ARBA00005179"/>
    </source>
</evidence>
<evidence type="ECO:0000256" key="8">
    <source>
        <dbReference type="ARBA" id="ARBA00023033"/>
    </source>
</evidence>
<dbReference type="AlphaFoldDB" id="A0A165T4W0"/>
<evidence type="ECO:0000313" key="10">
    <source>
        <dbReference type="EMBL" id="KZT26145.1"/>
    </source>
</evidence>
<comment type="cofactor">
    <cofactor evidence="1">
        <name>heme</name>
        <dbReference type="ChEBI" id="CHEBI:30413"/>
    </cofactor>
</comment>
<dbReference type="InterPro" id="IPR050121">
    <property type="entry name" value="Cytochrome_P450_monoxygenase"/>
</dbReference>
<comment type="similarity">
    <text evidence="3">Belongs to the cytochrome P450 family.</text>
</comment>
<evidence type="ECO:0000313" key="11">
    <source>
        <dbReference type="Proteomes" id="UP000076761"/>
    </source>
</evidence>
<keyword evidence="11" id="KW-1185">Reference proteome</keyword>
<dbReference type="GO" id="GO:0020037">
    <property type="term" value="F:heme binding"/>
    <property type="evidence" value="ECO:0007669"/>
    <property type="project" value="InterPro"/>
</dbReference>
<keyword evidence="9" id="KW-1133">Transmembrane helix</keyword>
<dbReference type="GO" id="GO:0004497">
    <property type="term" value="F:monooxygenase activity"/>
    <property type="evidence" value="ECO:0007669"/>
    <property type="project" value="UniProtKB-KW"/>
</dbReference>
<evidence type="ECO:0000256" key="7">
    <source>
        <dbReference type="ARBA" id="ARBA00023004"/>
    </source>
</evidence>
<sequence>MSAMLWDTISLAHDNSFTIYLLVTTAIALILLLRIIRRYSDVNNLPCPPGAEYFWGHERIIFESPASAKFSEWFKNHGPVYRIKGALFHPDIIVLADRVAIYHVFNSHMDSYIIERISGRGITWSEGSLHKRFRKLLEPAFSTATVKSMAQDVFESSDSLERRLSAHLEAQDNHAVVDITHWTASATLDTIGRLGFGYDFRAGESEEAQELLSECAKLGRNAMSTPAFYVCAGTSSSTFT</sequence>
<comment type="pathway">
    <text evidence="2">Secondary metabolite biosynthesis.</text>
</comment>
<feature type="transmembrane region" description="Helical" evidence="9">
    <location>
        <begin position="17"/>
        <end position="36"/>
    </location>
</feature>
<dbReference type="InParanoid" id="A0A165T4W0"/>
<dbReference type="GO" id="GO:0005506">
    <property type="term" value="F:iron ion binding"/>
    <property type="evidence" value="ECO:0007669"/>
    <property type="project" value="InterPro"/>
</dbReference>
<keyword evidence="9" id="KW-0472">Membrane</keyword>
<evidence type="ECO:0000256" key="4">
    <source>
        <dbReference type="ARBA" id="ARBA00022617"/>
    </source>
</evidence>
<evidence type="ECO:0000256" key="5">
    <source>
        <dbReference type="ARBA" id="ARBA00022723"/>
    </source>
</evidence>
<keyword evidence="5" id="KW-0479">Metal-binding</keyword>
<dbReference type="Proteomes" id="UP000076761">
    <property type="component" value="Unassembled WGS sequence"/>
</dbReference>
<keyword evidence="9" id="KW-0812">Transmembrane</keyword>
<evidence type="ECO:0000256" key="3">
    <source>
        <dbReference type="ARBA" id="ARBA00010617"/>
    </source>
</evidence>
<reference evidence="10 11" key="1">
    <citation type="journal article" date="2016" name="Mol. Biol. Evol.">
        <title>Comparative Genomics of Early-Diverging Mushroom-Forming Fungi Provides Insights into the Origins of Lignocellulose Decay Capabilities.</title>
        <authorList>
            <person name="Nagy L.G."/>
            <person name="Riley R."/>
            <person name="Tritt A."/>
            <person name="Adam C."/>
            <person name="Daum C."/>
            <person name="Floudas D."/>
            <person name="Sun H."/>
            <person name="Yadav J.S."/>
            <person name="Pangilinan J."/>
            <person name="Larsson K.H."/>
            <person name="Matsuura K."/>
            <person name="Barry K."/>
            <person name="Labutti K."/>
            <person name="Kuo R."/>
            <person name="Ohm R.A."/>
            <person name="Bhattacharya S.S."/>
            <person name="Shirouzu T."/>
            <person name="Yoshinaga Y."/>
            <person name="Martin F.M."/>
            <person name="Grigoriev I.V."/>
            <person name="Hibbett D.S."/>
        </authorList>
    </citation>
    <scope>NUCLEOTIDE SEQUENCE [LARGE SCALE GENOMIC DNA]</scope>
    <source>
        <strain evidence="10 11">HHB14362 ss-1</strain>
    </source>
</reference>
<dbReference type="Gene3D" id="1.10.630.10">
    <property type="entry name" value="Cytochrome P450"/>
    <property type="match status" value="1"/>
</dbReference>
<dbReference type="InterPro" id="IPR036396">
    <property type="entry name" value="Cyt_P450_sf"/>
</dbReference>
<evidence type="ECO:0000256" key="6">
    <source>
        <dbReference type="ARBA" id="ARBA00023002"/>
    </source>
</evidence>
<evidence type="ECO:0000256" key="9">
    <source>
        <dbReference type="SAM" id="Phobius"/>
    </source>
</evidence>
<protein>
    <submittedName>
        <fullName evidence="10">Cytochrome P450</fullName>
    </submittedName>
</protein>
<dbReference type="OrthoDB" id="1470350at2759"/>
<keyword evidence="8" id="KW-0503">Monooxygenase</keyword>
<dbReference type="SUPFAM" id="SSF48264">
    <property type="entry name" value="Cytochrome P450"/>
    <property type="match status" value="1"/>
</dbReference>
<dbReference type="Pfam" id="PF00067">
    <property type="entry name" value="p450"/>
    <property type="match status" value="1"/>
</dbReference>
<evidence type="ECO:0000256" key="1">
    <source>
        <dbReference type="ARBA" id="ARBA00001971"/>
    </source>
</evidence>
<dbReference type="GO" id="GO:0016705">
    <property type="term" value="F:oxidoreductase activity, acting on paired donors, with incorporation or reduction of molecular oxygen"/>
    <property type="evidence" value="ECO:0007669"/>
    <property type="project" value="InterPro"/>
</dbReference>
<dbReference type="STRING" id="1314782.A0A165T4W0"/>
<keyword evidence="6" id="KW-0560">Oxidoreductase</keyword>
<dbReference type="EMBL" id="KV425568">
    <property type="protein sequence ID" value="KZT26145.1"/>
    <property type="molecule type" value="Genomic_DNA"/>
</dbReference>
<keyword evidence="7" id="KW-0408">Iron</keyword>
<keyword evidence="4" id="KW-0349">Heme</keyword>
<organism evidence="10 11">
    <name type="scientific">Neolentinus lepideus HHB14362 ss-1</name>
    <dbReference type="NCBI Taxonomy" id="1314782"/>
    <lineage>
        <taxon>Eukaryota</taxon>
        <taxon>Fungi</taxon>
        <taxon>Dikarya</taxon>
        <taxon>Basidiomycota</taxon>
        <taxon>Agaricomycotina</taxon>
        <taxon>Agaricomycetes</taxon>
        <taxon>Gloeophyllales</taxon>
        <taxon>Gloeophyllaceae</taxon>
        <taxon>Neolentinus</taxon>
    </lineage>
</organism>
<name>A0A165T4W0_9AGAM</name>